<dbReference type="STRING" id="1193729.A1OE_19"/>
<dbReference type="GO" id="GO:0004830">
    <property type="term" value="F:tryptophan-tRNA ligase activity"/>
    <property type="evidence" value="ECO:0007669"/>
    <property type="project" value="UniProtKB-UniRule"/>
</dbReference>
<comment type="catalytic activity">
    <reaction evidence="7 8">
        <text>tRNA(Trp) + L-tryptophan + ATP = L-tryptophyl-tRNA(Trp) + AMP + diphosphate + H(+)</text>
        <dbReference type="Rhea" id="RHEA:24080"/>
        <dbReference type="Rhea" id="RHEA-COMP:9671"/>
        <dbReference type="Rhea" id="RHEA-COMP:9705"/>
        <dbReference type="ChEBI" id="CHEBI:15378"/>
        <dbReference type="ChEBI" id="CHEBI:30616"/>
        <dbReference type="ChEBI" id="CHEBI:33019"/>
        <dbReference type="ChEBI" id="CHEBI:57912"/>
        <dbReference type="ChEBI" id="CHEBI:78442"/>
        <dbReference type="ChEBI" id="CHEBI:78535"/>
        <dbReference type="ChEBI" id="CHEBI:456215"/>
        <dbReference type="EC" id="6.1.1.2"/>
    </reaction>
</comment>
<evidence type="ECO:0000256" key="9">
    <source>
        <dbReference type="RuleBase" id="RU363036"/>
    </source>
</evidence>
<proteinExistence type="inferred from homology"/>
<comment type="subcellular location">
    <subcellularLocation>
        <location evidence="8">Cytoplasm</location>
    </subcellularLocation>
</comment>
<keyword evidence="2 8" id="KW-0436">Ligase</keyword>
<protein>
    <recommendedName>
        <fullName evidence="8">Tryptophan--tRNA ligase</fullName>
        <ecNumber evidence="8">6.1.1.2</ecNumber>
    </recommendedName>
    <alternativeName>
        <fullName evidence="8">Tryptophanyl-tRNA synthetase</fullName>
        <shortName evidence="8">TrpRS</shortName>
    </alternativeName>
</protein>
<keyword evidence="5 8" id="KW-0648">Protein biosynthesis</keyword>
<keyword evidence="4 8" id="KW-0067">ATP-binding</keyword>
<gene>
    <name evidence="8 10" type="primary">trpS</name>
    <name evidence="10" type="ORF">A1OE_19</name>
</gene>
<evidence type="ECO:0000256" key="1">
    <source>
        <dbReference type="ARBA" id="ARBA00005594"/>
    </source>
</evidence>
<evidence type="ECO:0000313" key="11">
    <source>
        <dbReference type="Proteomes" id="UP000010077"/>
    </source>
</evidence>
<accession>K7YNN6</accession>
<dbReference type="InterPro" id="IPR002305">
    <property type="entry name" value="aa-tRNA-synth_Ic"/>
</dbReference>
<comment type="similarity">
    <text evidence="1 8 9">Belongs to the class-I aminoacyl-tRNA synthetase family.</text>
</comment>
<dbReference type="eggNOG" id="COG0180">
    <property type="taxonomic scope" value="Bacteria"/>
</dbReference>
<feature type="binding site" evidence="8">
    <location>
        <begin position="196"/>
        <end position="200"/>
    </location>
    <ligand>
        <name>ATP</name>
        <dbReference type="ChEBI" id="CHEBI:30616"/>
    </ligand>
</feature>
<feature type="binding site" evidence="8">
    <location>
        <begin position="9"/>
        <end position="11"/>
    </location>
    <ligand>
        <name>ATP</name>
        <dbReference type="ChEBI" id="CHEBI:30616"/>
    </ligand>
</feature>
<dbReference type="GO" id="GO:0005524">
    <property type="term" value="F:ATP binding"/>
    <property type="evidence" value="ECO:0007669"/>
    <property type="project" value="UniProtKB-UniRule"/>
</dbReference>
<name>K7YNN6_9PROT</name>
<dbReference type="OrthoDB" id="9801042at2"/>
<dbReference type="HAMAP" id="MF_00140_B">
    <property type="entry name" value="Trp_tRNA_synth_B"/>
    <property type="match status" value="1"/>
</dbReference>
<dbReference type="InterPro" id="IPR014729">
    <property type="entry name" value="Rossmann-like_a/b/a_fold"/>
</dbReference>
<evidence type="ECO:0000313" key="10">
    <source>
        <dbReference type="EMBL" id="AFX98234.1"/>
    </source>
</evidence>
<dbReference type="SUPFAM" id="SSF52374">
    <property type="entry name" value="Nucleotidylyl transferase"/>
    <property type="match status" value="1"/>
</dbReference>
<keyword evidence="11" id="KW-1185">Reference proteome</keyword>
<organism evidence="10 11">
    <name type="scientific">Candidatus Endolissoclinum faulkneri L2</name>
    <dbReference type="NCBI Taxonomy" id="1193729"/>
    <lineage>
        <taxon>Bacteria</taxon>
        <taxon>Pseudomonadati</taxon>
        <taxon>Pseudomonadota</taxon>
        <taxon>Alphaproteobacteria</taxon>
        <taxon>Rhodospirillales</taxon>
        <taxon>Rhodospirillaceae</taxon>
        <taxon>Candidatus Endolissoclinum</taxon>
    </lineage>
</organism>
<feature type="binding site" evidence="8">
    <location>
        <begin position="147"/>
        <end position="149"/>
    </location>
    <ligand>
        <name>ATP</name>
        <dbReference type="ChEBI" id="CHEBI:30616"/>
    </ligand>
</feature>
<sequence length="334" mass="36913">MKRIFSGIQPTGNVTLGNYLGAIKNWVALQNEASCDCIFCVVDQHAITVQKNIGALKRSTQETAACLISAGIDPVNSILFNQSQVEEHMKLAWVLGCLTRVGWLNRMIQFKDKANQDKDNASAGLWWYPVMMAADILAYKGTHVPVGDDQKQHIELARDIARSYNFAFGVEFFPLPQAQILSKSFRIMSLCDGKKKMSKSDSSDMSRINITDNADTIAHKIKKAKTDSYSLPSETGGLVGRAEAQNLITIYAALSNKSVEVALLEYGGCGFGRLKRDLAELAIEVIRPIRMEVHRLMSDIKYIDNVLKKGSARASALSKPIVKEVYDTIGFLST</sequence>
<dbReference type="GO" id="GO:0005829">
    <property type="term" value="C:cytosol"/>
    <property type="evidence" value="ECO:0007669"/>
    <property type="project" value="TreeGrafter"/>
</dbReference>
<dbReference type="InterPro" id="IPR024109">
    <property type="entry name" value="Trp-tRNA-ligase_bac-type"/>
</dbReference>
<dbReference type="CDD" id="cd00806">
    <property type="entry name" value="TrpRS_core"/>
    <property type="match status" value="1"/>
</dbReference>
<dbReference type="PROSITE" id="PS00178">
    <property type="entry name" value="AA_TRNA_LIGASE_I"/>
    <property type="match status" value="1"/>
</dbReference>
<evidence type="ECO:0000256" key="7">
    <source>
        <dbReference type="ARBA" id="ARBA00049929"/>
    </source>
</evidence>
<dbReference type="AlphaFoldDB" id="K7YNN6"/>
<dbReference type="InterPro" id="IPR001412">
    <property type="entry name" value="aa-tRNA-synth_I_CS"/>
</dbReference>
<feature type="binding site" evidence="8">
    <location>
        <position position="187"/>
    </location>
    <ligand>
        <name>ATP</name>
        <dbReference type="ChEBI" id="CHEBI:30616"/>
    </ligand>
</feature>
<dbReference type="PANTHER" id="PTHR43766:SF1">
    <property type="entry name" value="TRYPTOPHAN--TRNA LIGASE, MITOCHONDRIAL"/>
    <property type="match status" value="1"/>
</dbReference>
<dbReference type="Gene3D" id="3.40.50.620">
    <property type="entry name" value="HUPs"/>
    <property type="match status" value="1"/>
</dbReference>
<comment type="function">
    <text evidence="8">Catalyzes the attachment of tryptophan to tRNA(Trp).</text>
</comment>
<dbReference type="InterPro" id="IPR002306">
    <property type="entry name" value="Trp-tRNA-ligase"/>
</dbReference>
<feature type="short sequence motif" description="'KMSKS' region" evidence="8">
    <location>
        <begin position="196"/>
        <end position="200"/>
    </location>
</feature>
<keyword evidence="3 8" id="KW-0547">Nucleotide-binding</keyword>
<dbReference type="PATRIC" id="fig|1193729.4.peg.15"/>
<feature type="binding site" evidence="8">
    <location>
        <begin position="17"/>
        <end position="18"/>
    </location>
    <ligand>
        <name>ATP</name>
        <dbReference type="ChEBI" id="CHEBI:30616"/>
    </ligand>
</feature>
<dbReference type="EC" id="6.1.1.2" evidence="8"/>
<comment type="subunit">
    <text evidence="8">Homodimer.</text>
</comment>
<dbReference type="KEGG" id="thal:A1OE_19"/>
<feature type="binding site" evidence="8">
    <location>
        <position position="135"/>
    </location>
    <ligand>
        <name>L-tryptophan</name>
        <dbReference type="ChEBI" id="CHEBI:57912"/>
    </ligand>
</feature>
<evidence type="ECO:0000256" key="4">
    <source>
        <dbReference type="ARBA" id="ARBA00022840"/>
    </source>
</evidence>
<dbReference type="EMBL" id="CP003539">
    <property type="protein sequence ID" value="AFX98234.1"/>
    <property type="molecule type" value="Genomic_DNA"/>
</dbReference>
<dbReference type="Pfam" id="PF00579">
    <property type="entry name" value="tRNA-synt_1b"/>
    <property type="match status" value="1"/>
</dbReference>
<dbReference type="InterPro" id="IPR050203">
    <property type="entry name" value="Trp-tRNA_synthetase"/>
</dbReference>
<dbReference type="PANTHER" id="PTHR43766">
    <property type="entry name" value="TRYPTOPHAN--TRNA LIGASE, MITOCHONDRIAL"/>
    <property type="match status" value="1"/>
</dbReference>
<reference evidence="10 11" key="1">
    <citation type="journal article" date="2012" name="Proc. Natl. Acad. Sci. U.S.A.">
        <title>Genome streamlining and chemical defense in a coral reef symbiosis.</title>
        <authorList>
            <person name="Kwan J.C."/>
            <person name="Donia M.S."/>
            <person name="Han A.W."/>
            <person name="Hirose E."/>
            <person name="Haygood M.G."/>
            <person name="Schmidt E.W."/>
        </authorList>
    </citation>
    <scope>NUCLEOTIDE SEQUENCE [LARGE SCALE GENOMIC DNA]</scope>
    <source>
        <strain evidence="10 11">L2</strain>
    </source>
</reference>
<evidence type="ECO:0000256" key="3">
    <source>
        <dbReference type="ARBA" id="ARBA00022741"/>
    </source>
</evidence>
<keyword evidence="6 8" id="KW-0030">Aminoacyl-tRNA synthetase</keyword>
<dbReference type="NCBIfam" id="TIGR00233">
    <property type="entry name" value="trpS"/>
    <property type="match status" value="1"/>
</dbReference>
<dbReference type="RefSeq" id="WP_015087732.1">
    <property type="nucleotide sequence ID" value="NC_019566.1"/>
</dbReference>
<dbReference type="GO" id="GO:0006436">
    <property type="term" value="P:tryptophanyl-tRNA aminoacylation"/>
    <property type="evidence" value="ECO:0007669"/>
    <property type="project" value="UniProtKB-UniRule"/>
</dbReference>
<dbReference type="Proteomes" id="UP000010077">
    <property type="component" value="Chromosome"/>
</dbReference>
<dbReference type="Gene3D" id="1.10.240.10">
    <property type="entry name" value="Tyrosyl-Transfer RNA Synthetase"/>
    <property type="match status" value="1"/>
</dbReference>
<evidence type="ECO:0000256" key="2">
    <source>
        <dbReference type="ARBA" id="ARBA00022598"/>
    </source>
</evidence>
<dbReference type="PRINTS" id="PR01039">
    <property type="entry name" value="TRNASYNTHTRP"/>
</dbReference>
<evidence type="ECO:0000256" key="8">
    <source>
        <dbReference type="HAMAP-Rule" id="MF_00140"/>
    </source>
</evidence>
<evidence type="ECO:0000256" key="5">
    <source>
        <dbReference type="ARBA" id="ARBA00022917"/>
    </source>
</evidence>
<dbReference type="HOGENOM" id="CLU_029244_1_4_5"/>
<evidence type="ECO:0000256" key="6">
    <source>
        <dbReference type="ARBA" id="ARBA00023146"/>
    </source>
</evidence>
<keyword evidence="8" id="KW-0963">Cytoplasm</keyword>
<feature type="short sequence motif" description="'HIGH' region" evidence="8">
    <location>
        <begin position="10"/>
        <end position="18"/>
    </location>
</feature>